<evidence type="ECO:0000313" key="1">
    <source>
        <dbReference type="EMBL" id="ATB69129.1"/>
    </source>
</evidence>
<organism evidence="1 2">
    <name type="scientific">Sulfurospirillum diekertiae</name>
    <dbReference type="NCBI Taxonomy" id="1854492"/>
    <lineage>
        <taxon>Bacteria</taxon>
        <taxon>Pseudomonadati</taxon>
        <taxon>Campylobacterota</taxon>
        <taxon>Epsilonproteobacteria</taxon>
        <taxon>Campylobacterales</taxon>
        <taxon>Sulfurospirillaceae</taxon>
        <taxon>Sulfurospirillum</taxon>
    </lineage>
</organism>
<accession>A0A290HUT4</accession>
<dbReference type="AlphaFoldDB" id="A0A290HUT4"/>
<dbReference type="KEGG" id="sulj:SJPD1_1017"/>
<sequence length="189" mass="22625">MAQKILILQHDLPQLKINKCCMGMSNLICSCGYKEKLIYKDRDYCPECANPTIDIDIHVIAGELVQEKFTRFKQSFYKLIIAFDHEINDDNLFIESEYKLSFDFDTYILQMEQYKDNQLVSIKEKLLLNTQENYYQNIIKMFDSKTLYFDEDITNNDKFQDNYFMVRLDPDFPGFVHNWLYFIFGKNLS</sequence>
<reference evidence="2" key="1">
    <citation type="submission" date="2017-09" db="EMBL/GenBank/DDBJ databases">
        <title>The complete genome of Sulfurospirillum sp. JPD-1.</title>
        <authorList>
            <person name="Goris T."/>
        </authorList>
    </citation>
    <scope>NUCLEOTIDE SEQUENCE [LARGE SCALE GENOMIC DNA]</scope>
    <source>
        <strain evidence="2">JPD-1</strain>
    </source>
</reference>
<dbReference type="EMBL" id="CP023275">
    <property type="protein sequence ID" value="ATB69129.1"/>
    <property type="molecule type" value="Genomic_DNA"/>
</dbReference>
<name>A0A290HUT4_9BACT</name>
<gene>
    <name evidence="1" type="ORF">SJPD1_1017</name>
</gene>
<evidence type="ECO:0000313" key="2">
    <source>
        <dbReference type="Proteomes" id="UP000217349"/>
    </source>
</evidence>
<proteinExistence type="predicted"/>
<dbReference type="RefSeq" id="WP_096046251.1">
    <property type="nucleotide sequence ID" value="NZ_CP023275.1"/>
</dbReference>
<dbReference type="PROSITE" id="PS51257">
    <property type="entry name" value="PROKAR_LIPOPROTEIN"/>
    <property type="match status" value="1"/>
</dbReference>
<dbReference type="Proteomes" id="UP000217349">
    <property type="component" value="Chromosome"/>
</dbReference>
<protein>
    <submittedName>
        <fullName evidence="1">Uncharacterized protein</fullName>
    </submittedName>
</protein>